<dbReference type="GO" id="GO:0016740">
    <property type="term" value="F:transferase activity"/>
    <property type="evidence" value="ECO:0007669"/>
    <property type="project" value="UniProtKB-KW"/>
</dbReference>
<evidence type="ECO:0000256" key="6">
    <source>
        <dbReference type="ARBA" id="ARBA00047407"/>
    </source>
</evidence>
<keyword evidence="5 7" id="KW-0648">Protein biosynthesis</keyword>
<dbReference type="SUPFAM" id="SSF75304">
    <property type="entry name" value="Amidase signature (AS) enzymes"/>
    <property type="match status" value="1"/>
</dbReference>
<dbReference type="GO" id="GO:0005524">
    <property type="term" value="F:ATP binding"/>
    <property type="evidence" value="ECO:0007669"/>
    <property type="project" value="UniProtKB-KW"/>
</dbReference>
<name>A0A1F5S308_9BACT</name>
<dbReference type="InterPro" id="IPR000120">
    <property type="entry name" value="Amidase"/>
</dbReference>
<sequence>MDLKKLTIKKTQEGLLSKEFSAVELTKECFKEIEKEKDLNAFLALNKDGALIQAEIIDKKITSGEALKKLDGVPIAIKDNILVKDIISTSGSKILENYVAPYDATVIQKLKESGAIILGKTNMDEFALGSSTENSAFGPTKNSRNRECVPGGSSGGSAVAVAADLSVAALGSDTGGSVRQPASLCGVVGFKPTYGAVSRYGLMAMASSLDQIGPITKTVEDAEIIFNTIRGKDKLDSTSVDDERVKIITGKFSKKKNLKDITIGIPKEYFISGMDSEVEKNIKNKISELEKRGAKIKEVSLPHADYALAVYYIIMPAEVSANLARYDGIRYGASERGAKNLLETYFKTRAKNFGDEPKRRIMLGTYVLSSGYYDAYYLQAQKMRTLIQEDFKKVFTEVDCLITPTTPTTAFKIGEKVDDPLAMYLNDIFTVSANVAGIPAISLPCGEAHGLPVGIQVMGQWFGEEIVFEVAKEIENKL</sequence>
<dbReference type="InterPro" id="IPR036928">
    <property type="entry name" value="AS_sf"/>
</dbReference>
<dbReference type="GO" id="GO:0050567">
    <property type="term" value="F:glutaminyl-tRNA synthase (glutamine-hydrolyzing) activity"/>
    <property type="evidence" value="ECO:0007669"/>
    <property type="project" value="UniProtKB-UniRule"/>
</dbReference>
<feature type="active site" description="Charge relay system" evidence="7">
    <location>
        <position position="153"/>
    </location>
</feature>
<comment type="function">
    <text evidence="7">Allows the formation of correctly charged Gln-tRNA(Gln) through the transamidation of misacylated Glu-tRNA(Gln) in organisms which lack glutaminyl-tRNA synthetase. The reaction takes place in the presence of glutamine and ATP through an activated gamma-phospho-Glu-tRNA(Gln).</text>
</comment>
<dbReference type="Pfam" id="PF01425">
    <property type="entry name" value="Amidase"/>
    <property type="match status" value="1"/>
</dbReference>
<comment type="subunit">
    <text evidence="7">Heterotrimer of A, B and C subunits.</text>
</comment>
<evidence type="ECO:0000256" key="5">
    <source>
        <dbReference type="ARBA" id="ARBA00022917"/>
    </source>
</evidence>
<evidence type="ECO:0000313" key="9">
    <source>
        <dbReference type="EMBL" id="OGF21075.1"/>
    </source>
</evidence>
<organism evidence="9 10">
    <name type="scientific">Candidatus Falkowbacteria bacterium RIFOXYA2_FULL_38_12</name>
    <dbReference type="NCBI Taxonomy" id="1797993"/>
    <lineage>
        <taxon>Bacteria</taxon>
        <taxon>Candidatus Falkowiibacteriota</taxon>
    </lineage>
</organism>
<evidence type="ECO:0000256" key="3">
    <source>
        <dbReference type="ARBA" id="ARBA00022741"/>
    </source>
</evidence>
<keyword evidence="9" id="KW-0808">Transferase</keyword>
<dbReference type="HAMAP" id="MF_00120">
    <property type="entry name" value="GatA"/>
    <property type="match status" value="1"/>
</dbReference>
<evidence type="ECO:0000259" key="8">
    <source>
        <dbReference type="Pfam" id="PF01425"/>
    </source>
</evidence>
<comment type="caution">
    <text evidence="9">The sequence shown here is derived from an EMBL/GenBank/DDBJ whole genome shotgun (WGS) entry which is preliminary data.</text>
</comment>
<evidence type="ECO:0000313" key="10">
    <source>
        <dbReference type="Proteomes" id="UP000177407"/>
    </source>
</evidence>
<dbReference type="PANTHER" id="PTHR11895">
    <property type="entry name" value="TRANSAMIDASE"/>
    <property type="match status" value="1"/>
</dbReference>
<dbReference type="InterPro" id="IPR004412">
    <property type="entry name" value="GatA"/>
</dbReference>
<dbReference type="EC" id="6.3.5.7" evidence="7"/>
<dbReference type="Gene3D" id="3.90.1300.10">
    <property type="entry name" value="Amidase signature (AS) domain"/>
    <property type="match status" value="1"/>
</dbReference>
<dbReference type="GO" id="GO:0030956">
    <property type="term" value="C:glutamyl-tRNA(Gln) amidotransferase complex"/>
    <property type="evidence" value="ECO:0007669"/>
    <property type="project" value="InterPro"/>
</dbReference>
<protein>
    <recommendedName>
        <fullName evidence="7">Glutamyl-tRNA(Gln) amidotransferase subunit A</fullName>
        <shortName evidence="7">Glu-ADT subunit A</shortName>
        <ecNumber evidence="7">6.3.5.7</ecNumber>
    </recommendedName>
</protein>
<keyword evidence="4 7" id="KW-0067">ATP-binding</keyword>
<keyword evidence="2 7" id="KW-0436">Ligase</keyword>
<evidence type="ECO:0000256" key="1">
    <source>
        <dbReference type="ARBA" id="ARBA00008069"/>
    </source>
</evidence>
<evidence type="ECO:0000256" key="4">
    <source>
        <dbReference type="ARBA" id="ARBA00022840"/>
    </source>
</evidence>
<dbReference type="PANTHER" id="PTHR11895:SF151">
    <property type="entry name" value="GLUTAMYL-TRNA(GLN) AMIDOTRANSFERASE SUBUNIT A"/>
    <property type="match status" value="1"/>
</dbReference>
<dbReference type="AlphaFoldDB" id="A0A1F5S308"/>
<feature type="active site" description="Charge relay system" evidence="7">
    <location>
        <position position="78"/>
    </location>
</feature>
<dbReference type="EMBL" id="MFGA01000016">
    <property type="protein sequence ID" value="OGF21075.1"/>
    <property type="molecule type" value="Genomic_DNA"/>
</dbReference>
<accession>A0A1F5S308</accession>
<reference evidence="9 10" key="1">
    <citation type="journal article" date="2016" name="Nat. Commun.">
        <title>Thousands of microbial genomes shed light on interconnected biogeochemical processes in an aquifer system.</title>
        <authorList>
            <person name="Anantharaman K."/>
            <person name="Brown C.T."/>
            <person name="Hug L.A."/>
            <person name="Sharon I."/>
            <person name="Castelle C.J."/>
            <person name="Probst A.J."/>
            <person name="Thomas B.C."/>
            <person name="Singh A."/>
            <person name="Wilkins M.J."/>
            <person name="Karaoz U."/>
            <person name="Brodie E.L."/>
            <person name="Williams K.H."/>
            <person name="Hubbard S.S."/>
            <person name="Banfield J.F."/>
        </authorList>
    </citation>
    <scope>NUCLEOTIDE SEQUENCE [LARGE SCALE GENOMIC DNA]</scope>
</reference>
<dbReference type="Proteomes" id="UP000177407">
    <property type="component" value="Unassembled WGS sequence"/>
</dbReference>
<dbReference type="InterPro" id="IPR020556">
    <property type="entry name" value="Amidase_CS"/>
</dbReference>
<feature type="active site" description="Acyl-ester intermediate" evidence="7">
    <location>
        <position position="177"/>
    </location>
</feature>
<evidence type="ECO:0000256" key="7">
    <source>
        <dbReference type="HAMAP-Rule" id="MF_00120"/>
    </source>
</evidence>
<comment type="catalytic activity">
    <reaction evidence="6 7">
        <text>L-glutamyl-tRNA(Gln) + L-glutamine + ATP + H2O = L-glutaminyl-tRNA(Gln) + L-glutamate + ADP + phosphate + H(+)</text>
        <dbReference type="Rhea" id="RHEA:17521"/>
        <dbReference type="Rhea" id="RHEA-COMP:9681"/>
        <dbReference type="Rhea" id="RHEA-COMP:9684"/>
        <dbReference type="ChEBI" id="CHEBI:15377"/>
        <dbReference type="ChEBI" id="CHEBI:15378"/>
        <dbReference type="ChEBI" id="CHEBI:29985"/>
        <dbReference type="ChEBI" id="CHEBI:30616"/>
        <dbReference type="ChEBI" id="CHEBI:43474"/>
        <dbReference type="ChEBI" id="CHEBI:58359"/>
        <dbReference type="ChEBI" id="CHEBI:78520"/>
        <dbReference type="ChEBI" id="CHEBI:78521"/>
        <dbReference type="ChEBI" id="CHEBI:456216"/>
        <dbReference type="EC" id="6.3.5.7"/>
    </reaction>
</comment>
<comment type="similarity">
    <text evidence="1 7">Belongs to the amidase family. GatA subfamily.</text>
</comment>
<feature type="domain" description="Amidase" evidence="8">
    <location>
        <begin position="24"/>
        <end position="466"/>
    </location>
</feature>
<evidence type="ECO:0000256" key="2">
    <source>
        <dbReference type="ARBA" id="ARBA00022598"/>
    </source>
</evidence>
<proteinExistence type="inferred from homology"/>
<dbReference type="InterPro" id="IPR023631">
    <property type="entry name" value="Amidase_dom"/>
</dbReference>
<dbReference type="GO" id="GO:0006412">
    <property type="term" value="P:translation"/>
    <property type="evidence" value="ECO:0007669"/>
    <property type="project" value="UniProtKB-UniRule"/>
</dbReference>
<dbReference type="NCBIfam" id="TIGR00132">
    <property type="entry name" value="gatA"/>
    <property type="match status" value="1"/>
</dbReference>
<dbReference type="PROSITE" id="PS00571">
    <property type="entry name" value="AMIDASES"/>
    <property type="match status" value="1"/>
</dbReference>
<keyword evidence="3 7" id="KW-0547">Nucleotide-binding</keyword>
<gene>
    <name evidence="7 9" type="primary">gatA</name>
    <name evidence="9" type="ORF">A2257_01525</name>
</gene>